<dbReference type="EMBL" id="JACGCM010000622">
    <property type="protein sequence ID" value="KAF6169971.1"/>
    <property type="molecule type" value="Genomic_DNA"/>
</dbReference>
<accession>A0A7J7NS05</accession>
<evidence type="ECO:0000256" key="1">
    <source>
        <dbReference type="SAM" id="MobiDB-lite"/>
    </source>
</evidence>
<dbReference type="Proteomes" id="UP000541444">
    <property type="component" value="Unassembled WGS sequence"/>
</dbReference>
<evidence type="ECO:0000313" key="2">
    <source>
        <dbReference type="EMBL" id="KAF6169971.1"/>
    </source>
</evidence>
<organism evidence="2 3">
    <name type="scientific">Kingdonia uniflora</name>
    <dbReference type="NCBI Taxonomy" id="39325"/>
    <lineage>
        <taxon>Eukaryota</taxon>
        <taxon>Viridiplantae</taxon>
        <taxon>Streptophyta</taxon>
        <taxon>Embryophyta</taxon>
        <taxon>Tracheophyta</taxon>
        <taxon>Spermatophyta</taxon>
        <taxon>Magnoliopsida</taxon>
        <taxon>Ranunculales</taxon>
        <taxon>Circaeasteraceae</taxon>
        <taxon>Kingdonia</taxon>
    </lineage>
</organism>
<gene>
    <name evidence="2" type="ORF">GIB67_034363</name>
</gene>
<sequence length="142" mass="15983">MSVIGRRSSATEIKAVVVRVCSQLEEYGKILLKLDDHGCCITMQVAPGEELEVVKYLMVDNDVEVNLEAISSEYGGGLLNWKKGDKKDKDDKKDVEENVKSEEEQPQVVNEEDSKPPTVVVYYNGKKYVQHANEIFAEEEDS</sequence>
<dbReference type="AlphaFoldDB" id="A0A7J7NS05"/>
<name>A0A7J7NS05_9MAGN</name>
<proteinExistence type="predicted"/>
<feature type="region of interest" description="Disordered" evidence="1">
    <location>
        <begin position="76"/>
        <end position="116"/>
    </location>
</feature>
<keyword evidence="3" id="KW-1185">Reference proteome</keyword>
<reference evidence="2 3" key="1">
    <citation type="journal article" date="2020" name="IScience">
        <title>Genome Sequencing of the Endangered Kingdonia uniflora (Circaeasteraceae, Ranunculales) Reveals Potential Mechanisms of Evolutionary Specialization.</title>
        <authorList>
            <person name="Sun Y."/>
            <person name="Deng T."/>
            <person name="Zhang A."/>
            <person name="Moore M.J."/>
            <person name="Landis J.B."/>
            <person name="Lin N."/>
            <person name="Zhang H."/>
            <person name="Zhang X."/>
            <person name="Huang J."/>
            <person name="Zhang X."/>
            <person name="Sun H."/>
            <person name="Wang H."/>
        </authorList>
    </citation>
    <scope>NUCLEOTIDE SEQUENCE [LARGE SCALE GENOMIC DNA]</scope>
    <source>
        <strain evidence="2">TB1705</strain>
        <tissue evidence="2">Leaf</tissue>
    </source>
</reference>
<protein>
    <submittedName>
        <fullName evidence="2">Uncharacterized protein</fullName>
    </submittedName>
</protein>
<evidence type="ECO:0000313" key="3">
    <source>
        <dbReference type="Proteomes" id="UP000541444"/>
    </source>
</evidence>
<comment type="caution">
    <text evidence="2">The sequence shown here is derived from an EMBL/GenBank/DDBJ whole genome shotgun (WGS) entry which is preliminary data.</text>
</comment>
<feature type="compositionally biased region" description="Basic and acidic residues" evidence="1">
    <location>
        <begin position="82"/>
        <end position="103"/>
    </location>
</feature>